<feature type="compositionally biased region" description="Basic and acidic residues" evidence="1">
    <location>
        <begin position="1"/>
        <end position="33"/>
    </location>
</feature>
<dbReference type="AlphaFoldDB" id="A0AB38TK29"/>
<sequence>MTRNHDKERYDRAKRISQETLDAERAQRAEKTARLRQARLAQRPVESSPAQPQTRRKPIQALKKRSRKVIEVF</sequence>
<keyword evidence="3" id="KW-1185">Reference proteome</keyword>
<dbReference type="EMBL" id="CP088148">
    <property type="protein sequence ID" value="UTU55079.1"/>
    <property type="molecule type" value="Genomic_DNA"/>
</dbReference>
<dbReference type="Proteomes" id="UP001060070">
    <property type="component" value="Plasmid unnamed"/>
</dbReference>
<reference evidence="2 3" key="1">
    <citation type="journal article" date="2022" name="Microbiol. Resour. Announc.">
        <title>Complete Genome Sequence of Mesorhizobium ciceri Strain R30, a Rhizobium Used as a Commercial Inoculant for Chickpea in Argentina.</title>
        <authorList>
            <person name="Foresto E."/>
            <person name="Revale S."/>
            <person name="Primo E."/>
            <person name="Nievas F."/>
            <person name="Carezzano E."/>
            <person name="Puente M."/>
            <person name="Alzari P."/>
            <person name="Mart M."/>
            <person name="Ben-Assaya M."/>
            <person name="Mornico D."/>
            <person name="Santoro M."/>
            <person name="Mart F."/>
            <person name="Giordano W."/>
            <person name="Bogino P."/>
        </authorList>
    </citation>
    <scope>NUCLEOTIDE SEQUENCE [LARGE SCALE GENOMIC DNA]</scope>
    <source>
        <strain evidence="2 3">R30</strain>
    </source>
</reference>
<feature type="region of interest" description="Disordered" evidence="1">
    <location>
        <begin position="1"/>
        <end position="73"/>
    </location>
</feature>
<protein>
    <recommendedName>
        <fullName evidence="4">Transcriptional regulator</fullName>
    </recommendedName>
</protein>
<evidence type="ECO:0000313" key="2">
    <source>
        <dbReference type="EMBL" id="UTU55079.1"/>
    </source>
</evidence>
<evidence type="ECO:0000256" key="1">
    <source>
        <dbReference type="SAM" id="MobiDB-lite"/>
    </source>
</evidence>
<keyword evidence="2" id="KW-0614">Plasmid</keyword>
<dbReference type="KEGG" id="mcic:A4R28_32580"/>
<organism evidence="2 3">
    <name type="scientific">Mesorhizobium ciceri</name>
    <dbReference type="NCBI Taxonomy" id="39645"/>
    <lineage>
        <taxon>Bacteria</taxon>
        <taxon>Pseudomonadati</taxon>
        <taxon>Pseudomonadota</taxon>
        <taxon>Alphaproteobacteria</taxon>
        <taxon>Hyphomicrobiales</taxon>
        <taxon>Phyllobacteriaceae</taxon>
        <taxon>Mesorhizobium</taxon>
    </lineage>
</organism>
<evidence type="ECO:0008006" key="4">
    <source>
        <dbReference type="Google" id="ProtNLM"/>
    </source>
</evidence>
<proteinExistence type="predicted"/>
<gene>
    <name evidence="2" type="ORF">LRP29_32590</name>
</gene>
<evidence type="ECO:0000313" key="3">
    <source>
        <dbReference type="Proteomes" id="UP001060070"/>
    </source>
</evidence>
<dbReference type="GeneID" id="91564695"/>
<accession>A0AB38TK29</accession>
<dbReference type="RefSeq" id="WP_013525114.1">
    <property type="nucleotide sequence ID" value="NZ_CP015063.1"/>
</dbReference>
<feature type="compositionally biased region" description="Basic residues" evidence="1">
    <location>
        <begin position="54"/>
        <end position="67"/>
    </location>
</feature>
<geneLocation type="plasmid" evidence="2 3">
    <name>unnamed</name>
</geneLocation>
<name>A0AB38TK29_9HYPH</name>